<proteinExistence type="predicted"/>
<name>A0AA94HUA5_DESDE</name>
<dbReference type="InterPro" id="IPR020807">
    <property type="entry name" value="PKS_DH"/>
</dbReference>
<dbReference type="Pfam" id="PF02801">
    <property type="entry name" value="Ketoacyl-synt_C"/>
    <property type="match status" value="1"/>
</dbReference>
<dbReference type="SUPFAM" id="SSF51735">
    <property type="entry name" value="NAD(P)-binding Rossmann-fold domains"/>
    <property type="match status" value="3"/>
</dbReference>
<dbReference type="PROSITE" id="PS00606">
    <property type="entry name" value="KS3_1"/>
    <property type="match status" value="1"/>
</dbReference>
<dbReference type="CDD" id="cd02440">
    <property type="entry name" value="AdoMet_MTases"/>
    <property type="match status" value="1"/>
</dbReference>
<evidence type="ECO:0000259" key="8">
    <source>
        <dbReference type="PROSITE" id="PS52004"/>
    </source>
</evidence>
<dbReference type="InterPro" id="IPR057326">
    <property type="entry name" value="KR_dom"/>
</dbReference>
<dbReference type="Pfam" id="PF00109">
    <property type="entry name" value="ketoacyl-synt"/>
    <property type="match status" value="1"/>
</dbReference>
<dbReference type="Gene3D" id="1.10.1200.10">
    <property type="entry name" value="ACP-like"/>
    <property type="match status" value="1"/>
</dbReference>
<dbReference type="PROSITE" id="PS52004">
    <property type="entry name" value="KS3_2"/>
    <property type="match status" value="1"/>
</dbReference>
<dbReference type="InterPro" id="IPR013968">
    <property type="entry name" value="PKS_KR"/>
</dbReference>
<feature type="region of interest" description="N-terminal hotdog fold" evidence="6">
    <location>
        <begin position="898"/>
        <end position="1017"/>
    </location>
</feature>
<dbReference type="InterPro" id="IPR014043">
    <property type="entry name" value="Acyl_transferase_dom"/>
</dbReference>
<sequence>MSMMDRPQSPVAIVGMGFRFPGNIYDALGMWNMLSHGRCCITKIPANRWPVNELEHSNRSEPGRSVTFAAGVLSDIDKFDAAFFGISPREAAWLDPQQRLLLEMAYEAMEDSGIRPSSLAGSSCGVYIGISGLDYGQHALEDMASMSAYVMTGNTLSVAANRLSYFFDLHGPSMSVDTACSSSLVALHHACQAVSGGEVPMALAGGVGLLMHPYSFVGFSKANMLSARGHCRPFDASADGYVRAEGGAVLLLKPLHKALEDGDPIHATIVASGVNADGGRKSGLTIPSVAAQAELMRHVLLKSQLRPEDVDFIEAHGTGTPAGDPVEVASIGQAYGDGRGRPVPISSVKANVGHLEPASGMAGLVKAVLALKNKFLPPMSLDFTPNPAIDFKEANVECAACGISLLRKDEKPLTAGVNSFGFGGVNAHVILQAAPLRAASPAKLAATLPPLLLSARSEDALCAMAANYADHIERAGLPGYYDIAYGAAFHRDRMEKRLALFRENFDEIVPALRSWAAGDRSAHILREDTIGKEGGIVFVYTGNGAQWHGMGRTLYIESADFAAIMSSLDKDMRPLLGFSLLDVLQGEDPEILQDTTVSQPLLFSIQVGVTNLLRKWGIAPQAAMGHSVGEITAAWATGALSLQQAIQVICARSHAQGKTRGSGRMAAVGMSAGAAHELIQEMGLAAEVEIAGINSPNNITLSGKLDALLQIQAHLQLENTFFHLLELDYAFHSRSMDSIKDVLAQKLEGFCPSPTSAVLASTVTGRKIEGSALGSEYWWNNVRQAVRFSDAVQELASLGFRIFVEVGPHAILQRYLRETLSASGIKGRIFSTLLRGDDGKERIARLAMRLHLFSDETNLRAFFPYEGERVRLPLYPWQKTRCWFPRTSECALDKRRTHPLLGWPLEGVDLIWENILDPDKDIWLADHNVGGAVVFPGAGYVEMALACAHAWSGNEHVVLESLDIAIPLVFEGGNAQCVRCSLHTADGTFRIVSRPRLGTGDWVQHASGRILSATGRTPDLDMRALPQGCQEMNGAALYALAEALGLEYGPAFQVVQNVRAHNDRFDVDLIPVAADAQDYLLHPVVLDACFHSLVSLQAHDDASLQVAYLPVKMGRFDRCAPGVVTRIKARVHHWGRRSLGADFELWDEAAGRLVACVSDCRFRSMPLSHAMRQSVEEWSILPWLHPLACEEKVRTTPSLDSLMALLAPTSDAFEASRESWFKHVLPLMEAMTLAFAWQAFRSLAADDPHWAQKISGAYAQWLMCLLRDEGLLEQRNGEWLLASESGIPPVESLWQDALRHDSRSLPSLLALGRTGLHLENVLSGQMDGGALREEIYTASVARAFNHADPANLGMERALNAVVQHLAETWSGPTRLRILEIGAAPGNLTKLLDAKLPEDRFEHVLALCNSEATHQARARYEKHPSVTVVSCDAVQLSFDDEKIFQRSFDVIVLRHALHKADNLRGALSKIRGLLSSNGLLLAVERHPDWSTDFLEGLDSAWWQVNPAEPENPLSSLLVPEAWQQAFEEHGFSSCRIYKESAAEGLAEGAYLLLAAGPDEQCEIVDIPEKKEWLLLGDAASEHLAESLCARLQAKGQQVVCTCHENPQAVGNADHVVFLRGGHATPQEVTPTLDDLLYYVRQCVEHDAAPRLWIVTRGGALDSGLPEGCEVRPAQCALWGLGRVVASEYDQLHCTLVDAPYLLNDEDAARLLEQEFLYSDDTDEVLLTPRGRYALRLKKGGAAAAASITPMDRCRLDFMRPGKLGNLTWYADNKRVLAPDEVEARVMATGLNFRDVMLTMGLLPDEAVENGFAGPSLGLEFAGVVTRVGHAVEDLQPGDTVVGFAPACFASHVVTPKHAVVRIPETWNYEAAATIPTVFFTAWYALNYLARLQPHETVLIHGAAGGVGIAAIQIAHHLGAKVFATAGSEEKRDFLRLMGVEHVFDSRSLSFADDVLAATGGAGVDVALNSLAGEAMRRSLGVLKPFGRFLELGKRDFVENTSLGLRPFKENISYFAIDADQLLTARPALAAKLFQEVMRLLEEEVLAPLPYRIFPATDVVAAFRTMQQAQHIGKIVVSLADLPPVPHVGESPATLDLSGAGTWLVTGGLSGFGLATADHLAKRGVRHLVLVGRRGATTPEAVQALESLADQGVNARAEACDVSDAAAVRALVERVAATMPPLTGVVHAAAVFDDRFLAQMDKQSLDAVLSPKLYGAWHLHEATLGLSLTHFVLYSSISTALGNPGQGNYVAANAGLEGLARLRVSMGLPAACIAWGPVGDVGYLTRNDAVKKTLAQRLGKAPMSSSEAMEQFDAALAAGGLHILANVDWGAVLGMFPRAASRFDLIGRHAVSQRGPETSLDIHQLLDGKSPEQVLEIIRGLIAEEVAQVLALGVGQVAMDRSLQSMGLDSLMAVELAISLEQRVGVRLPAMMFQDSPTVEQVAERIVARLNGAASDEDSQATLALSEMARRHAEDISESELRNMVGHVAPEGEKA</sequence>
<dbReference type="InterPro" id="IPR020806">
    <property type="entry name" value="PKS_PP-bd"/>
</dbReference>
<feature type="region of interest" description="C-terminal hotdog fold" evidence="6">
    <location>
        <begin position="1029"/>
        <end position="1171"/>
    </location>
</feature>
<evidence type="ECO:0000256" key="6">
    <source>
        <dbReference type="PROSITE-ProRule" id="PRU01363"/>
    </source>
</evidence>
<dbReference type="Gene3D" id="3.90.180.10">
    <property type="entry name" value="Medium-chain alcohol dehydrogenases, catalytic domain"/>
    <property type="match status" value="1"/>
</dbReference>
<dbReference type="SMART" id="SM00825">
    <property type="entry name" value="PKS_KS"/>
    <property type="match status" value="1"/>
</dbReference>
<dbReference type="InterPro" id="IPR050091">
    <property type="entry name" value="PKS_NRPS_Biosynth_Enz"/>
</dbReference>
<dbReference type="InterPro" id="IPR011032">
    <property type="entry name" value="GroES-like_sf"/>
</dbReference>
<dbReference type="SMART" id="SM00826">
    <property type="entry name" value="PKS_DH"/>
    <property type="match status" value="1"/>
</dbReference>
<dbReference type="EMBL" id="FPIW01000051">
    <property type="protein sequence ID" value="SFW64510.1"/>
    <property type="molecule type" value="Genomic_DNA"/>
</dbReference>
<feature type="domain" description="Carrier" evidence="7">
    <location>
        <begin position="2371"/>
        <end position="2448"/>
    </location>
</feature>
<dbReference type="Gene3D" id="3.30.70.3290">
    <property type="match status" value="1"/>
</dbReference>
<dbReference type="SUPFAM" id="SSF53335">
    <property type="entry name" value="S-adenosyl-L-methionine-dependent methyltransferases"/>
    <property type="match status" value="1"/>
</dbReference>
<keyword evidence="3 10" id="KW-0808">Transferase</keyword>
<dbReference type="Gene3D" id="3.40.50.150">
    <property type="entry name" value="Vaccinia Virus protein VP39"/>
    <property type="match status" value="1"/>
</dbReference>
<evidence type="ECO:0000256" key="3">
    <source>
        <dbReference type="ARBA" id="ARBA00022679"/>
    </source>
</evidence>
<dbReference type="InterPro" id="IPR029063">
    <property type="entry name" value="SAM-dependent_MTases_sf"/>
</dbReference>
<dbReference type="Gene3D" id="3.40.50.720">
    <property type="entry name" value="NAD(P)-binding Rossmann-like Domain"/>
    <property type="match status" value="3"/>
</dbReference>
<dbReference type="SUPFAM" id="SSF47336">
    <property type="entry name" value="ACP-like"/>
    <property type="match status" value="1"/>
</dbReference>
<keyword evidence="4" id="KW-0511">Multifunctional enzyme</keyword>
<keyword evidence="5" id="KW-0012">Acyltransferase</keyword>
<comment type="caution">
    <text evidence="10">The sequence shown here is derived from an EMBL/GenBank/DDBJ whole genome shotgun (WGS) entry which is preliminary data.</text>
</comment>
<dbReference type="InterPro" id="IPR016036">
    <property type="entry name" value="Malonyl_transacylase_ACP-bd"/>
</dbReference>
<gene>
    <name evidence="10" type="ORF">SAMN02910291_02265</name>
</gene>
<dbReference type="CDD" id="cd05195">
    <property type="entry name" value="enoyl_red"/>
    <property type="match status" value="1"/>
</dbReference>
<dbReference type="SUPFAM" id="SSF53901">
    <property type="entry name" value="Thiolase-like"/>
    <property type="match status" value="1"/>
</dbReference>
<dbReference type="InterPro" id="IPR001227">
    <property type="entry name" value="Ac_transferase_dom_sf"/>
</dbReference>
<dbReference type="InterPro" id="IPR049900">
    <property type="entry name" value="PKS_mFAS_DH"/>
</dbReference>
<dbReference type="PROSITE" id="PS52019">
    <property type="entry name" value="PKS_MFAS_DH"/>
    <property type="match status" value="1"/>
</dbReference>
<dbReference type="Pfam" id="PF08240">
    <property type="entry name" value="ADH_N"/>
    <property type="match status" value="1"/>
</dbReference>
<evidence type="ECO:0000259" key="9">
    <source>
        <dbReference type="PROSITE" id="PS52019"/>
    </source>
</evidence>
<dbReference type="InterPro" id="IPR013154">
    <property type="entry name" value="ADH-like_N"/>
</dbReference>
<dbReference type="SMART" id="SM00827">
    <property type="entry name" value="PKS_AT"/>
    <property type="match status" value="1"/>
</dbReference>
<protein>
    <submittedName>
        <fullName evidence="10">Acyl transferase domain-containing protein</fullName>
    </submittedName>
</protein>
<dbReference type="Pfam" id="PF00550">
    <property type="entry name" value="PP-binding"/>
    <property type="match status" value="1"/>
</dbReference>
<dbReference type="InterPro" id="IPR020841">
    <property type="entry name" value="PKS_Beta-ketoAc_synthase_dom"/>
</dbReference>
<evidence type="ECO:0000256" key="2">
    <source>
        <dbReference type="ARBA" id="ARBA00022553"/>
    </source>
</evidence>
<dbReference type="InterPro" id="IPR042104">
    <property type="entry name" value="PKS_dehydratase_sf"/>
</dbReference>
<dbReference type="InterPro" id="IPR049551">
    <property type="entry name" value="PKS_DH_C"/>
</dbReference>
<evidence type="ECO:0000256" key="1">
    <source>
        <dbReference type="ARBA" id="ARBA00022450"/>
    </source>
</evidence>
<dbReference type="Pfam" id="PF13489">
    <property type="entry name" value="Methyltransf_23"/>
    <property type="match status" value="1"/>
</dbReference>
<dbReference type="Proteomes" id="UP000182680">
    <property type="component" value="Unassembled WGS sequence"/>
</dbReference>
<dbReference type="SMART" id="SM00823">
    <property type="entry name" value="PKS_PP"/>
    <property type="match status" value="1"/>
</dbReference>
<dbReference type="Pfam" id="PF14765">
    <property type="entry name" value="PS-DH"/>
    <property type="match status" value="1"/>
</dbReference>
<dbReference type="Gene3D" id="3.40.366.10">
    <property type="entry name" value="Malonyl-Coenzyme A Acyl Carrier Protein, domain 2"/>
    <property type="match status" value="1"/>
</dbReference>
<evidence type="ECO:0000313" key="11">
    <source>
        <dbReference type="Proteomes" id="UP000182680"/>
    </source>
</evidence>
<dbReference type="FunFam" id="3.40.50.720:FF:000209">
    <property type="entry name" value="Polyketide synthase Pks12"/>
    <property type="match status" value="1"/>
</dbReference>
<dbReference type="InterPro" id="IPR036736">
    <property type="entry name" value="ACP-like_sf"/>
</dbReference>
<dbReference type="GO" id="GO:0006633">
    <property type="term" value="P:fatty acid biosynthetic process"/>
    <property type="evidence" value="ECO:0007669"/>
    <property type="project" value="InterPro"/>
</dbReference>
<dbReference type="Pfam" id="PF21089">
    <property type="entry name" value="PKS_DH_N"/>
    <property type="match status" value="1"/>
</dbReference>
<dbReference type="PANTHER" id="PTHR43775">
    <property type="entry name" value="FATTY ACID SYNTHASE"/>
    <property type="match status" value="1"/>
</dbReference>
<dbReference type="PROSITE" id="PS50075">
    <property type="entry name" value="CARRIER"/>
    <property type="match status" value="1"/>
</dbReference>
<dbReference type="InterPro" id="IPR014030">
    <property type="entry name" value="Ketoacyl_synth_N"/>
</dbReference>
<dbReference type="Gene3D" id="3.10.129.110">
    <property type="entry name" value="Polyketide synthase dehydratase"/>
    <property type="match status" value="1"/>
</dbReference>
<keyword evidence="2" id="KW-0597">Phosphoprotein</keyword>
<dbReference type="SUPFAM" id="SSF55048">
    <property type="entry name" value="Probable ACP-binding domain of malonyl-CoA ACP transacylase"/>
    <property type="match status" value="1"/>
</dbReference>
<dbReference type="Pfam" id="PF00698">
    <property type="entry name" value="Acyl_transf_1"/>
    <property type="match status" value="1"/>
</dbReference>
<reference evidence="11" key="1">
    <citation type="submission" date="2016-11" db="EMBL/GenBank/DDBJ databases">
        <authorList>
            <person name="Jaros S."/>
            <person name="Januszkiewicz K."/>
            <person name="Wedrychowicz H."/>
        </authorList>
    </citation>
    <scope>NUCLEOTIDE SEQUENCE [LARGE SCALE GENOMIC DNA]</scope>
    <source>
        <strain evidence="11">DSM 7057</strain>
    </source>
</reference>
<organism evidence="10 11">
    <name type="scientific">Desulfovibrio desulfuricans</name>
    <dbReference type="NCBI Taxonomy" id="876"/>
    <lineage>
        <taxon>Bacteria</taxon>
        <taxon>Pseudomonadati</taxon>
        <taxon>Thermodesulfobacteriota</taxon>
        <taxon>Desulfovibrionia</taxon>
        <taxon>Desulfovibrionales</taxon>
        <taxon>Desulfovibrionaceae</taxon>
        <taxon>Desulfovibrio</taxon>
    </lineage>
</organism>
<evidence type="ECO:0000313" key="10">
    <source>
        <dbReference type="EMBL" id="SFW64510.1"/>
    </source>
</evidence>
<feature type="domain" description="PKS/mFAS DH" evidence="9">
    <location>
        <begin position="898"/>
        <end position="1171"/>
    </location>
</feature>
<accession>A0AA94HUA5</accession>
<dbReference type="SUPFAM" id="SSF50129">
    <property type="entry name" value="GroES-like"/>
    <property type="match status" value="1"/>
</dbReference>
<evidence type="ECO:0000256" key="5">
    <source>
        <dbReference type="ARBA" id="ARBA00023315"/>
    </source>
</evidence>
<dbReference type="GO" id="GO:0004312">
    <property type="term" value="F:fatty acid synthase activity"/>
    <property type="evidence" value="ECO:0007669"/>
    <property type="project" value="TreeGrafter"/>
</dbReference>
<feature type="active site" description="Proton donor; for dehydratase activity" evidence="6">
    <location>
        <position position="1087"/>
    </location>
</feature>
<dbReference type="GO" id="GO:0016491">
    <property type="term" value="F:oxidoreductase activity"/>
    <property type="evidence" value="ECO:0007669"/>
    <property type="project" value="InterPro"/>
</dbReference>
<dbReference type="InterPro" id="IPR014031">
    <property type="entry name" value="Ketoacyl_synth_C"/>
</dbReference>
<dbReference type="Pfam" id="PF16197">
    <property type="entry name" value="KAsynt_C_assoc"/>
    <property type="match status" value="1"/>
</dbReference>
<dbReference type="SUPFAM" id="SSF52151">
    <property type="entry name" value="FabD/lysophospholipase-like"/>
    <property type="match status" value="1"/>
</dbReference>
<evidence type="ECO:0000259" key="7">
    <source>
        <dbReference type="PROSITE" id="PS50075"/>
    </source>
</evidence>
<dbReference type="GO" id="GO:0004315">
    <property type="term" value="F:3-oxoacyl-[acyl-carrier-protein] synthase activity"/>
    <property type="evidence" value="ECO:0007669"/>
    <property type="project" value="InterPro"/>
</dbReference>
<keyword evidence="1" id="KW-0596">Phosphopantetheine</keyword>
<dbReference type="SMART" id="SM00822">
    <property type="entry name" value="PKS_KR"/>
    <property type="match status" value="1"/>
</dbReference>
<dbReference type="InterPro" id="IPR036291">
    <property type="entry name" value="NAD(P)-bd_dom_sf"/>
</dbReference>
<dbReference type="Pfam" id="PF13602">
    <property type="entry name" value="ADH_zinc_N_2"/>
    <property type="match status" value="1"/>
</dbReference>
<evidence type="ECO:0000256" key="4">
    <source>
        <dbReference type="ARBA" id="ARBA00023268"/>
    </source>
</evidence>
<dbReference type="PANTHER" id="PTHR43775:SF37">
    <property type="entry name" value="SI:DKEY-61P9.11"/>
    <property type="match status" value="1"/>
</dbReference>
<dbReference type="InterPro" id="IPR020843">
    <property type="entry name" value="ER"/>
</dbReference>
<dbReference type="InterPro" id="IPR016035">
    <property type="entry name" value="Acyl_Trfase/lysoPLipase"/>
</dbReference>
<dbReference type="SMART" id="SM01294">
    <property type="entry name" value="PKS_PP_betabranch"/>
    <property type="match status" value="1"/>
</dbReference>
<dbReference type="GO" id="GO:0031177">
    <property type="term" value="F:phosphopantetheine binding"/>
    <property type="evidence" value="ECO:0007669"/>
    <property type="project" value="InterPro"/>
</dbReference>
<dbReference type="InterPro" id="IPR016039">
    <property type="entry name" value="Thiolase-like"/>
</dbReference>
<dbReference type="InterPro" id="IPR018201">
    <property type="entry name" value="Ketoacyl_synth_AS"/>
</dbReference>
<dbReference type="CDD" id="cd00833">
    <property type="entry name" value="PKS"/>
    <property type="match status" value="1"/>
</dbReference>
<dbReference type="InterPro" id="IPR049552">
    <property type="entry name" value="PKS_DH_N"/>
</dbReference>
<feature type="domain" description="Ketosynthase family 3 (KS3)" evidence="8">
    <location>
        <begin position="8"/>
        <end position="433"/>
    </location>
</feature>
<dbReference type="Pfam" id="PF08659">
    <property type="entry name" value="KR"/>
    <property type="match status" value="1"/>
</dbReference>
<feature type="active site" description="Proton acceptor; for dehydratase activity" evidence="6">
    <location>
        <position position="927"/>
    </location>
</feature>
<dbReference type="InterPro" id="IPR009081">
    <property type="entry name" value="PP-bd_ACP"/>
</dbReference>
<dbReference type="InterPro" id="IPR032821">
    <property type="entry name" value="PKS_assoc"/>
</dbReference>
<dbReference type="Gene3D" id="3.40.47.10">
    <property type="match status" value="1"/>
</dbReference>
<dbReference type="SMART" id="SM00829">
    <property type="entry name" value="PKS_ER"/>
    <property type="match status" value="1"/>
</dbReference>